<name>A0ABM1E4A2_PRICU</name>
<feature type="transmembrane region" description="Helical" evidence="2">
    <location>
        <begin position="95"/>
        <end position="122"/>
    </location>
</feature>
<dbReference type="RefSeq" id="XP_014667023.1">
    <property type="nucleotide sequence ID" value="XM_014811537.1"/>
</dbReference>
<evidence type="ECO:0000313" key="5">
    <source>
        <dbReference type="RefSeq" id="XP_014667023.1"/>
    </source>
</evidence>
<evidence type="ECO:0000256" key="1">
    <source>
        <dbReference type="SAM" id="MobiDB-lite"/>
    </source>
</evidence>
<gene>
    <name evidence="5" type="primary">LOC106808709</name>
</gene>
<sequence length="567" mass="61220">MMADAANQAANQPSVASPRQPEQRVGRRVMLLSVTHLVLGLIAVVSGAAALVISRDSTSAIYVAVNAGLVCGTLFIVTGVVGIATTRLRTTCVTVAFMISSILSILFAISFAATSGINTGLLSLTSGLSAESDAGVRSLRGLSIFMLIVALVETIVAVWSSIECCGRVCCGRSGASKEAVVVVYQYQPPASQAVPTFPATPTIPTETPAQVVGSELTYEEPYYASIGPSQGSTDTAADQSPALPPRTQQTIDSMQVLFIELISQGRTGELHTATVHNLRGTRERTLVAVRCAAKKKLTSSVDSHERSGFDQELLTLQRVIPHDNVVSLLAYAEDPTRGPLLITDYMKHGSLKSYLKKLSEVGTTYQNLTMLTQQQAVAFALDIAKGCEHLARLGYLHRDLSTRSVLINAELTCKLSNFGLASDVVEYRKAVKRTGVRIPVRWMAPESLQSNTYTVESDVWSYGVLVWELLTLGATPYPECQTAAEAIAAISNGELMERPPGCVDDVYALMRACWKREPEERFTFQQIRAESEKLLGSFSGYALIENSLARESVANSYLSAEHIEELI</sequence>
<dbReference type="Gene3D" id="1.10.510.10">
    <property type="entry name" value="Transferase(Phosphotransferase) domain 1"/>
    <property type="match status" value="1"/>
</dbReference>
<accession>A0ABM1E4A2</accession>
<dbReference type="SUPFAM" id="SSF56112">
    <property type="entry name" value="Protein kinase-like (PK-like)"/>
    <property type="match status" value="1"/>
</dbReference>
<feature type="compositionally biased region" description="Low complexity" evidence="1">
    <location>
        <begin position="1"/>
        <end position="12"/>
    </location>
</feature>
<dbReference type="PROSITE" id="PS50011">
    <property type="entry name" value="PROTEIN_KINASE_DOM"/>
    <property type="match status" value="1"/>
</dbReference>
<feature type="region of interest" description="Disordered" evidence="1">
    <location>
        <begin position="1"/>
        <end position="22"/>
    </location>
</feature>
<evidence type="ECO:0000313" key="4">
    <source>
        <dbReference type="Proteomes" id="UP000695022"/>
    </source>
</evidence>
<dbReference type="InterPro" id="IPR001245">
    <property type="entry name" value="Ser-Thr/Tyr_kinase_cat_dom"/>
</dbReference>
<protein>
    <submittedName>
        <fullName evidence="5">Proto-oncogene tyrosine-protein kinase receptor Ret-like</fullName>
    </submittedName>
</protein>
<organism evidence="4 5">
    <name type="scientific">Priapulus caudatus</name>
    <name type="common">Priapulid worm</name>
    <dbReference type="NCBI Taxonomy" id="37621"/>
    <lineage>
        <taxon>Eukaryota</taxon>
        <taxon>Metazoa</taxon>
        <taxon>Ecdysozoa</taxon>
        <taxon>Scalidophora</taxon>
        <taxon>Priapulida</taxon>
        <taxon>Priapulimorpha</taxon>
        <taxon>Priapulimorphida</taxon>
        <taxon>Priapulidae</taxon>
        <taxon>Priapulus</taxon>
    </lineage>
</organism>
<dbReference type="InterPro" id="IPR000719">
    <property type="entry name" value="Prot_kinase_dom"/>
</dbReference>
<feature type="transmembrane region" description="Helical" evidence="2">
    <location>
        <begin position="29"/>
        <end position="53"/>
    </location>
</feature>
<proteinExistence type="predicted"/>
<dbReference type="PANTHER" id="PTHR24416:SF621">
    <property type="entry name" value="TYROSINE KINASE RECEPTOR CAD96CA"/>
    <property type="match status" value="1"/>
</dbReference>
<keyword evidence="2" id="KW-1133">Transmembrane helix</keyword>
<dbReference type="GeneID" id="106808709"/>
<dbReference type="PANTHER" id="PTHR24416">
    <property type="entry name" value="TYROSINE-PROTEIN KINASE RECEPTOR"/>
    <property type="match status" value="1"/>
</dbReference>
<dbReference type="InterPro" id="IPR011009">
    <property type="entry name" value="Kinase-like_dom_sf"/>
</dbReference>
<evidence type="ECO:0000259" key="3">
    <source>
        <dbReference type="PROSITE" id="PS50011"/>
    </source>
</evidence>
<dbReference type="Pfam" id="PF07714">
    <property type="entry name" value="PK_Tyr_Ser-Thr"/>
    <property type="match status" value="1"/>
</dbReference>
<reference evidence="5" key="1">
    <citation type="submission" date="2025-08" db="UniProtKB">
        <authorList>
            <consortium name="RefSeq"/>
        </authorList>
    </citation>
    <scope>IDENTIFICATION</scope>
</reference>
<keyword evidence="4" id="KW-1185">Reference proteome</keyword>
<dbReference type="Proteomes" id="UP000695022">
    <property type="component" value="Unplaced"/>
</dbReference>
<dbReference type="InterPro" id="IPR050122">
    <property type="entry name" value="RTK"/>
</dbReference>
<dbReference type="CDD" id="cd00192">
    <property type="entry name" value="PTKc"/>
    <property type="match status" value="1"/>
</dbReference>
<feature type="transmembrane region" description="Helical" evidence="2">
    <location>
        <begin position="59"/>
        <end position="83"/>
    </location>
</feature>
<evidence type="ECO:0000256" key="2">
    <source>
        <dbReference type="SAM" id="Phobius"/>
    </source>
</evidence>
<feature type="domain" description="Protein kinase" evidence="3">
    <location>
        <begin position="256"/>
        <end position="535"/>
    </location>
</feature>
<keyword evidence="2" id="KW-0472">Membrane</keyword>
<dbReference type="PRINTS" id="PR00109">
    <property type="entry name" value="TYRKINASE"/>
</dbReference>
<keyword evidence="2" id="KW-0812">Transmembrane</keyword>